<dbReference type="RefSeq" id="WP_102197976.1">
    <property type="nucleotide sequence ID" value="NZ_PNHP01000003.1"/>
</dbReference>
<dbReference type="GeneID" id="84578523"/>
<protein>
    <submittedName>
        <fullName evidence="1">Uncharacterized protein</fullName>
    </submittedName>
</protein>
<proteinExistence type="predicted"/>
<evidence type="ECO:0000313" key="1">
    <source>
        <dbReference type="EMBL" id="PMC81373.1"/>
    </source>
</evidence>
<reference evidence="1 2" key="1">
    <citation type="submission" date="2017-09" db="EMBL/GenBank/DDBJ databases">
        <title>Bacterial strain isolated from the female urinary microbiota.</title>
        <authorList>
            <person name="Thomas-White K."/>
            <person name="Kumar N."/>
            <person name="Forster S."/>
            <person name="Putonti C."/>
            <person name="Lawley T."/>
            <person name="Wolfe A.J."/>
        </authorList>
    </citation>
    <scope>NUCLEOTIDE SEQUENCE [LARGE SCALE GENOMIC DNA]</scope>
    <source>
        <strain evidence="1 2">UMB0204</strain>
    </source>
</reference>
<name>A0A2N6UIG0_9FIRM</name>
<accession>A0A2N6UIG0</accession>
<sequence>MEKLYFMVTADELEWPIAVGRSIEELARDSGKAEGTIYTKMRNQRKGLKIKDYKVEVVEVEE</sequence>
<dbReference type="Proteomes" id="UP000235658">
    <property type="component" value="Unassembled WGS sequence"/>
</dbReference>
<gene>
    <name evidence="1" type="ORF">CJ192_04935</name>
</gene>
<dbReference type="EMBL" id="PNHP01000003">
    <property type="protein sequence ID" value="PMC81373.1"/>
    <property type="molecule type" value="Genomic_DNA"/>
</dbReference>
<comment type="caution">
    <text evidence="1">The sequence shown here is derived from an EMBL/GenBank/DDBJ whole genome shotgun (WGS) entry which is preliminary data.</text>
</comment>
<organism evidence="1 2">
    <name type="scientific">Anaerococcus hydrogenalis</name>
    <dbReference type="NCBI Taxonomy" id="33029"/>
    <lineage>
        <taxon>Bacteria</taxon>
        <taxon>Bacillati</taxon>
        <taxon>Bacillota</taxon>
        <taxon>Tissierellia</taxon>
        <taxon>Tissierellales</taxon>
        <taxon>Peptoniphilaceae</taxon>
        <taxon>Anaerococcus</taxon>
    </lineage>
</organism>
<evidence type="ECO:0000313" key="2">
    <source>
        <dbReference type="Proteomes" id="UP000235658"/>
    </source>
</evidence>
<dbReference type="AlphaFoldDB" id="A0A2N6UIG0"/>